<dbReference type="EMBL" id="KB445581">
    <property type="protein sequence ID" value="EMD88248.1"/>
    <property type="molecule type" value="Genomic_DNA"/>
</dbReference>
<dbReference type="Proteomes" id="UP000016936">
    <property type="component" value="Unassembled WGS sequence"/>
</dbReference>
<proteinExistence type="predicted"/>
<keyword evidence="3" id="KW-1185">Reference proteome</keyword>
<sequence length="126" mass="13528">MVAFNTLITLALTQLAITVSAGDCKTHQLYCGSTLKWRGTSPSHSPHIHHFSCCSLPNTITGWTNSEIQGKVLQDTWNNGQYPAVDQIDKSLFKCAGQGKTLVWANGRTPCGNCVDGGAGKPDYCA</sequence>
<reference evidence="2 3" key="1">
    <citation type="journal article" date="2012" name="PLoS Pathog.">
        <title>Diverse lifestyles and strategies of plant pathogenesis encoded in the genomes of eighteen Dothideomycetes fungi.</title>
        <authorList>
            <person name="Ohm R.A."/>
            <person name="Feau N."/>
            <person name="Henrissat B."/>
            <person name="Schoch C.L."/>
            <person name="Horwitz B.A."/>
            <person name="Barry K.W."/>
            <person name="Condon B.J."/>
            <person name="Copeland A.C."/>
            <person name="Dhillon B."/>
            <person name="Glaser F."/>
            <person name="Hesse C.N."/>
            <person name="Kosti I."/>
            <person name="LaButti K."/>
            <person name="Lindquist E.A."/>
            <person name="Lucas S."/>
            <person name="Salamov A.A."/>
            <person name="Bradshaw R.E."/>
            <person name="Ciuffetti L."/>
            <person name="Hamelin R.C."/>
            <person name="Kema G.H.J."/>
            <person name="Lawrence C."/>
            <person name="Scott J.A."/>
            <person name="Spatafora J.W."/>
            <person name="Turgeon B.G."/>
            <person name="de Wit P.J.G.M."/>
            <person name="Zhong S."/>
            <person name="Goodwin S.B."/>
            <person name="Grigoriev I.V."/>
        </authorList>
    </citation>
    <scope>NUCLEOTIDE SEQUENCE [LARGE SCALE GENOMIC DNA]</scope>
    <source>
        <strain evidence="3">C5 / ATCC 48332 / race O</strain>
    </source>
</reference>
<dbReference type="OrthoDB" id="4186099at2759"/>
<dbReference type="HOGENOM" id="CLU_138695_1_0_1"/>
<protein>
    <recommendedName>
        <fullName evidence="4">Cyanovirin-N domain-containing protein</fullName>
    </recommendedName>
</protein>
<feature type="chain" id="PRO_5004027680" description="Cyanovirin-N domain-containing protein" evidence="1">
    <location>
        <begin position="22"/>
        <end position="126"/>
    </location>
</feature>
<evidence type="ECO:0000313" key="2">
    <source>
        <dbReference type="EMBL" id="EMD88248.1"/>
    </source>
</evidence>
<keyword evidence="1" id="KW-0732">Signal</keyword>
<evidence type="ECO:0008006" key="4">
    <source>
        <dbReference type="Google" id="ProtNLM"/>
    </source>
</evidence>
<organism evidence="2 3">
    <name type="scientific">Cochliobolus heterostrophus (strain C5 / ATCC 48332 / race O)</name>
    <name type="common">Southern corn leaf blight fungus</name>
    <name type="synonym">Bipolaris maydis</name>
    <dbReference type="NCBI Taxonomy" id="701091"/>
    <lineage>
        <taxon>Eukaryota</taxon>
        <taxon>Fungi</taxon>
        <taxon>Dikarya</taxon>
        <taxon>Ascomycota</taxon>
        <taxon>Pezizomycotina</taxon>
        <taxon>Dothideomycetes</taxon>
        <taxon>Pleosporomycetidae</taxon>
        <taxon>Pleosporales</taxon>
        <taxon>Pleosporineae</taxon>
        <taxon>Pleosporaceae</taxon>
        <taxon>Bipolaris</taxon>
    </lineage>
</organism>
<reference evidence="3" key="2">
    <citation type="journal article" date="2013" name="PLoS Genet.">
        <title>Comparative genome structure, secondary metabolite, and effector coding capacity across Cochliobolus pathogens.</title>
        <authorList>
            <person name="Condon B.J."/>
            <person name="Leng Y."/>
            <person name="Wu D."/>
            <person name="Bushley K.E."/>
            <person name="Ohm R.A."/>
            <person name="Otillar R."/>
            <person name="Martin J."/>
            <person name="Schackwitz W."/>
            <person name="Grimwood J."/>
            <person name="MohdZainudin N."/>
            <person name="Xue C."/>
            <person name="Wang R."/>
            <person name="Manning V.A."/>
            <person name="Dhillon B."/>
            <person name="Tu Z.J."/>
            <person name="Steffenson B.J."/>
            <person name="Salamov A."/>
            <person name="Sun H."/>
            <person name="Lowry S."/>
            <person name="LaButti K."/>
            <person name="Han J."/>
            <person name="Copeland A."/>
            <person name="Lindquist E."/>
            <person name="Barry K."/>
            <person name="Schmutz J."/>
            <person name="Baker S.E."/>
            <person name="Ciuffetti L.M."/>
            <person name="Grigoriev I.V."/>
            <person name="Zhong S."/>
            <person name="Turgeon B.G."/>
        </authorList>
    </citation>
    <scope>NUCLEOTIDE SEQUENCE [LARGE SCALE GENOMIC DNA]</scope>
    <source>
        <strain evidence="3">C5 / ATCC 48332 / race O</strain>
    </source>
</reference>
<evidence type="ECO:0000313" key="3">
    <source>
        <dbReference type="Proteomes" id="UP000016936"/>
    </source>
</evidence>
<gene>
    <name evidence="2" type="ORF">COCHEDRAFT_1023393</name>
</gene>
<name>M2UJS6_COCH5</name>
<feature type="signal peptide" evidence="1">
    <location>
        <begin position="1"/>
        <end position="21"/>
    </location>
</feature>
<dbReference type="AlphaFoldDB" id="M2UJS6"/>
<evidence type="ECO:0000256" key="1">
    <source>
        <dbReference type="SAM" id="SignalP"/>
    </source>
</evidence>
<dbReference type="OMA" id="VWANGRT"/>
<accession>M2UJS6</accession>